<evidence type="ECO:0000313" key="8">
    <source>
        <dbReference type="Proteomes" id="UP000516349"/>
    </source>
</evidence>
<evidence type="ECO:0000313" key="7">
    <source>
        <dbReference type="EMBL" id="QNT77794.1"/>
    </source>
</evidence>
<name>A0A7H1NPT4_9PROT</name>
<feature type="domain" description="Cyclic nucleotide-binding" evidence="5">
    <location>
        <begin position="56"/>
        <end position="120"/>
    </location>
</feature>
<evidence type="ECO:0000256" key="4">
    <source>
        <dbReference type="SAM" id="MobiDB-lite"/>
    </source>
</evidence>
<dbReference type="SUPFAM" id="SSF46785">
    <property type="entry name" value="Winged helix' DNA-binding domain"/>
    <property type="match status" value="1"/>
</dbReference>
<dbReference type="SMART" id="SM00100">
    <property type="entry name" value="cNMP"/>
    <property type="match status" value="1"/>
</dbReference>
<feature type="domain" description="HTH crp-type" evidence="6">
    <location>
        <begin position="182"/>
        <end position="253"/>
    </location>
</feature>
<dbReference type="InterPro" id="IPR018335">
    <property type="entry name" value="Tscrpt_reg_HTH_Crp-type_CS"/>
</dbReference>
<accession>A0A7H1NPT4</accession>
<keyword evidence="8" id="KW-1185">Reference proteome</keyword>
<dbReference type="InterPro" id="IPR036390">
    <property type="entry name" value="WH_DNA-bd_sf"/>
</dbReference>
<dbReference type="PROSITE" id="PS51063">
    <property type="entry name" value="HTH_CRP_2"/>
    <property type="match status" value="1"/>
</dbReference>
<dbReference type="Pfam" id="PF13545">
    <property type="entry name" value="HTH_Crp_2"/>
    <property type="match status" value="1"/>
</dbReference>
<dbReference type="GO" id="GO:0003700">
    <property type="term" value="F:DNA-binding transcription factor activity"/>
    <property type="evidence" value="ECO:0007669"/>
    <property type="project" value="InterPro"/>
</dbReference>
<dbReference type="GO" id="GO:0005829">
    <property type="term" value="C:cytosol"/>
    <property type="evidence" value="ECO:0007669"/>
    <property type="project" value="TreeGrafter"/>
</dbReference>
<dbReference type="InterPro" id="IPR036388">
    <property type="entry name" value="WH-like_DNA-bd_sf"/>
</dbReference>
<dbReference type="EMBL" id="CP060244">
    <property type="protein sequence ID" value="QNT77794.1"/>
    <property type="molecule type" value="Genomic_DNA"/>
</dbReference>
<protein>
    <submittedName>
        <fullName evidence="7">Crp-like helix-turn-helix domain protein</fullName>
    </submittedName>
</protein>
<keyword evidence="2" id="KW-0238">DNA-binding</keyword>
<dbReference type="CDD" id="cd00038">
    <property type="entry name" value="CAP_ED"/>
    <property type="match status" value="1"/>
</dbReference>
<dbReference type="PROSITE" id="PS50042">
    <property type="entry name" value="CNMP_BINDING_3"/>
    <property type="match status" value="1"/>
</dbReference>
<feature type="region of interest" description="Disordered" evidence="4">
    <location>
        <begin position="1"/>
        <end position="30"/>
    </location>
</feature>
<dbReference type="KEGG" id="ebla:JGUZn3_05480"/>
<dbReference type="GO" id="GO:0003677">
    <property type="term" value="F:DNA binding"/>
    <property type="evidence" value="ECO:0007669"/>
    <property type="project" value="UniProtKB-KW"/>
</dbReference>
<dbReference type="Proteomes" id="UP000516349">
    <property type="component" value="Chromosome"/>
</dbReference>
<dbReference type="InterPro" id="IPR014710">
    <property type="entry name" value="RmlC-like_jellyroll"/>
</dbReference>
<reference evidence="7 8" key="1">
    <citation type="submission" date="2020-08" db="EMBL/GenBank/DDBJ databases">
        <title>Complete genome sequence of Entomobacter blattae G55GP.</title>
        <authorList>
            <person name="Poehlein A."/>
            <person name="Guzman J."/>
            <person name="Daniel R."/>
            <person name="Vilcinskas A."/>
        </authorList>
    </citation>
    <scope>NUCLEOTIDE SEQUENCE [LARGE SCALE GENOMIC DNA]</scope>
    <source>
        <strain evidence="7 8">G55GP</strain>
    </source>
</reference>
<dbReference type="InterPro" id="IPR050397">
    <property type="entry name" value="Env_Response_Regulators"/>
</dbReference>
<evidence type="ECO:0000259" key="6">
    <source>
        <dbReference type="PROSITE" id="PS51063"/>
    </source>
</evidence>
<keyword evidence="3" id="KW-0804">Transcription</keyword>
<sequence length="263" mass="29449">MERPKPLSGSPEDSRKKVGSLLKKDSSGARSGSFPIKIDCQVCIDKPHSFCHVLQEKEEILKLNTITNTMNVSPGKILMEEGEEALNYFSVSSGTVKLFKLMPDGRRHIIGFAGAGHFLGLTNDGKYSYSAEVLEETRLCRFSHSKLEQLFDLYPSLRKEILKEAINLLAFSQDQMLLLGRKTSQEKVASFLVVCRGKDIVENTVISLPMTRLDIADYLGLTMETVSRTFGWLKKQKMISFLDSHHVKIENPTALYDLAMGNG</sequence>
<dbReference type="PANTHER" id="PTHR24567:SF75">
    <property type="entry name" value="FUMARATE AND NITRATE REDUCTION REGULATORY PROTEIN"/>
    <property type="match status" value="1"/>
</dbReference>
<dbReference type="SUPFAM" id="SSF51206">
    <property type="entry name" value="cAMP-binding domain-like"/>
    <property type="match status" value="1"/>
</dbReference>
<keyword evidence="1" id="KW-0805">Transcription regulation</keyword>
<dbReference type="PRINTS" id="PR00034">
    <property type="entry name" value="HTHCRP"/>
</dbReference>
<dbReference type="AlphaFoldDB" id="A0A7H1NPT4"/>
<evidence type="ECO:0000256" key="3">
    <source>
        <dbReference type="ARBA" id="ARBA00023163"/>
    </source>
</evidence>
<dbReference type="Pfam" id="PF00027">
    <property type="entry name" value="cNMP_binding"/>
    <property type="match status" value="1"/>
</dbReference>
<evidence type="ECO:0000259" key="5">
    <source>
        <dbReference type="PROSITE" id="PS50042"/>
    </source>
</evidence>
<dbReference type="PANTHER" id="PTHR24567">
    <property type="entry name" value="CRP FAMILY TRANSCRIPTIONAL REGULATORY PROTEIN"/>
    <property type="match status" value="1"/>
</dbReference>
<dbReference type="SMART" id="SM00419">
    <property type="entry name" value="HTH_CRP"/>
    <property type="match status" value="1"/>
</dbReference>
<feature type="compositionally biased region" description="Basic and acidic residues" evidence="4">
    <location>
        <begin position="12"/>
        <end position="27"/>
    </location>
</feature>
<evidence type="ECO:0000256" key="1">
    <source>
        <dbReference type="ARBA" id="ARBA00023015"/>
    </source>
</evidence>
<gene>
    <name evidence="7" type="ORF">JGUZn3_05480</name>
</gene>
<dbReference type="Gene3D" id="2.60.120.10">
    <property type="entry name" value="Jelly Rolls"/>
    <property type="match status" value="1"/>
</dbReference>
<dbReference type="CDD" id="cd00092">
    <property type="entry name" value="HTH_CRP"/>
    <property type="match status" value="1"/>
</dbReference>
<evidence type="ECO:0000256" key="2">
    <source>
        <dbReference type="ARBA" id="ARBA00023125"/>
    </source>
</evidence>
<dbReference type="PROSITE" id="PS00042">
    <property type="entry name" value="HTH_CRP_1"/>
    <property type="match status" value="1"/>
</dbReference>
<dbReference type="Gene3D" id="1.10.10.10">
    <property type="entry name" value="Winged helix-like DNA-binding domain superfamily/Winged helix DNA-binding domain"/>
    <property type="match status" value="1"/>
</dbReference>
<dbReference type="InterPro" id="IPR012318">
    <property type="entry name" value="HTH_CRP"/>
</dbReference>
<dbReference type="InterPro" id="IPR000595">
    <property type="entry name" value="cNMP-bd_dom"/>
</dbReference>
<dbReference type="InterPro" id="IPR018490">
    <property type="entry name" value="cNMP-bd_dom_sf"/>
</dbReference>
<proteinExistence type="predicted"/>
<organism evidence="7 8">
    <name type="scientific">Entomobacter blattae</name>
    <dbReference type="NCBI Taxonomy" id="2762277"/>
    <lineage>
        <taxon>Bacteria</taxon>
        <taxon>Pseudomonadati</taxon>
        <taxon>Pseudomonadota</taxon>
        <taxon>Alphaproteobacteria</taxon>
        <taxon>Acetobacterales</taxon>
        <taxon>Acetobacteraceae</taxon>
        <taxon>Entomobacter</taxon>
    </lineage>
</organism>